<protein>
    <submittedName>
        <fullName evidence="2">Carbohydrate-binding family 9-like protein</fullName>
    </submittedName>
</protein>
<feature type="signal peptide" evidence="1">
    <location>
        <begin position="1"/>
        <end position="20"/>
    </location>
</feature>
<dbReference type="RefSeq" id="WP_277578581.1">
    <property type="nucleotide sequence ID" value="NZ_JANRMI010000003.1"/>
</dbReference>
<proteinExistence type="predicted"/>
<dbReference type="EMBL" id="JANRMI010000003">
    <property type="protein sequence ID" value="MDG0817105.1"/>
    <property type="molecule type" value="Genomic_DNA"/>
</dbReference>
<organism evidence="2 3">
    <name type="scientific">Bdellovibrio svalbardensis</name>
    <dbReference type="NCBI Taxonomy" id="2972972"/>
    <lineage>
        <taxon>Bacteria</taxon>
        <taxon>Pseudomonadati</taxon>
        <taxon>Bdellovibrionota</taxon>
        <taxon>Bdellovibrionia</taxon>
        <taxon>Bdellovibrionales</taxon>
        <taxon>Pseudobdellovibrionaceae</taxon>
        <taxon>Bdellovibrio</taxon>
    </lineage>
</organism>
<evidence type="ECO:0000256" key="1">
    <source>
        <dbReference type="SAM" id="SignalP"/>
    </source>
</evidence>
<reference evidence="2" key="1">
    <citation type="submission" date="2022-08" db="EMBL/GenBank/DDBJ databases">
        <title>Novel Bdellovibrio Species Isolated from Svalbard: Designation Bdellovibrio svalbardensis.</title>
        <authorList>
            <person name="Mitchell R.J."/>
            <person name="Choi S.Y."/>
        </authorList>
    </citation>
    <scope>NUCLEOTIDE SEQUENCE</scope>
    <source>
        <strain evidence="2">PAP01</strain>
    </source>
</reference>
<accession>A0ABT6DJR1</accession>
<dbReference type="CDD" id="cd09620">
    <property type="entry name" value="CBM9_like_3"/>
    <property type="match status" value="1"/>
</dbReference>
<evidence type="ECO:0000313" key="3">
    <source>
        <dbReference type="Proteomes" id="UP001152321"/>
    </source>
</evidence>
<comment type="caution">
    <text evidence="2">The sequence shown here is derived from an EMBL/GenBank/DDBJ whole genome shotgun (WGS) entry which is preliminary data.</text>
</comment>
<evidence type="ECO:0000313" key="2">
    <source>
        <dbReference type="EMBL" id="MDG0817105.1"/>
    </source>
</evidence>
<dbReference type="Gene3D" id="2.60.40.1190">
    <property type="match status" value="1"/>
</dbReference>
<dbReference type="Proteomes" id="UP001152321">
    <property type="component" value="Unassembled WGS sequence"/>
</dbReference>
<sequence>MGLKSVVLGAILLSTSLVQASDCTNVQAVQSLQLSYPAQSILTQPVDVQFRLDGEMLIAQFEVRSDVINAKEKLGPKEYPYQGDVVELFISVSGNASSMPYYEFELSPYNNTFEVRVDDLKKPFVENINMGMVHQVLRTETGWKAEMGIPLRNLGWNGDPSLIVGNAYSILGKSPGRSFWSLSLPPQVKPNFHKPEFFKPLLICSDNKN</sequence>
<keyword evidence="3" id="KW-1185">Reference proteome</keyword>
<gene>
    <name evidence="2" type="ORF">NWE73_12055</name>
</gene>
<keyword evidence="1" id="KW-0732">Signal</keyword>
<feature type="chain" id="PRO_5045210520" evidence="1">
    <location>
        <begin position="21"/>
        <end position="209"/>
    </location>
</feature>
<name>A0ABT6DJR1_9BACT</name>
<dbReference type="SUPFAM" id="SSF49344">
    <property type="entry name" value="CBD9-like"/>
    <property type="match status" value="1"/>
</dbReference>